<proteinExistence type="predicted"/>
<reference evidence="2" key="1">
    <citation type="journal article" date="2019" name="Int. J. Syst. Evol. Microbiol.">
        <title>The Global Catalogue of Microorganisms (GCM) 10K type strain sequencing project: providing services to taxonomists for standard genome sequencing and annotation.</title>
        <authorList>
            <consortium name="The Broad Institute Genomics Platform"/>
            <consortium name="The Broad Institute Genome Sequencing Center for Infectious Disease"/>
            <person name="Wu L."/>
            <person name="Ma J."/>
        </authorList>
    </citation>
    <scope>NUCLEOTIDE SEQUENCE [LARGE SCALE GENOMIC DNA]</scope>
    <source>
        <strain evidence="2">JCM 10673</strain>
    </source>
</reference>
<dbReference type="RefSeq" id="WP_344052484.1">
    <property type="nucleotide sequence ID" value="NZ_BAAAHG010000043.1"/>
</dbReference>
<keyword evidence="2" id="KW-1185">Reference proteome</keyword>
<evidence type="ECO:0000313" key="1">
    <source>
        <dbReference type="EMBL" id="GAA0923782.1"/>
    </source>
</evidence>
<comment type="caution">
    <text evidence="1">The sequence shown here is derived from an EMBL/GenBank/DDBJ whole genome shotgun (WGS) entry which is preliminary data.</text>
</comment>
<name>A0ABP3ZPR9_9ACTN</name>
<dbReference type="EMBL" id="BAAAHG010000043">
    <property type="protein sequence ID" value="GAA0923782.1"/>
    <property type="molecule type" value="Genomic_DNA"/>
</dbReference>
<sequence>MKPFQLPFHCRELVAHQSPGGGQSAVVEPQVSGEIRLQLINFDQKVTKLRAQCQIRMLVNPRPFRKNPPERAFFFLTSHLSPWRSHWPNAPQVRWVVVPSEEMRTLPTVSAAPVG</sequence>
<organism evidence="1 2">
    <name type="scientific">Streptomyces thermoalcalitolerans</name>
    <dbReference type="NCBI Taxonomy" id="65605"/>
    <lineage>
        <taxon>Bacteria</taxon>
        <taxon>Bacillati</taxon>
        <taxon>Actinomycetota</taxon>
        <taxon>Actinomycetes</taxon>
        <taxon>Kitasatosporales</taxon>
        <taxon>Streptomycetaceae</taxon>
        <taxon>Streptomyces</taxon>
    </lineage>
</organism>
<evidence type="ECO:0000313" key="2">
    <source>
        <dbReference type="Proteomes" id="UP001501005"/>
    </source>
</evidence>
<protein>
    <submittedName>
        <fullName evidence="1">Uncharacterized protein</fullName>
    </submittedName>
</protein>
<accession>A0ABP3ZPR9</accession>
<gene>
    <name evidence="1" type="ORF">GCM10009549_44220</name>
</gene>
<dbReference type="Proteomes" id="UP001501005">
    <property type="component" value="Unassembled WGS sequence"/>
</dbReference>